<dbReference type="InterPro" id="IPR010534">
    <property type="entry name" value="Phage_933W_GpQ"/>
</dbReference>
<dbReference type="EMBL" id="FR904233">
    <property type="protein sequence ID" value="CDG47857.1"/>
    <property type="molecule type" value="Genomic_DNA"/>
</dbReference>
<reference evidence="5" key="2">
    <citation type="journal article" date="2014" name="Genome Biol. Evol.">
        <title>Settling down: the genome of Serratia symbiotica from the aphid Cinara tujafilina zooms in on the process of accommodation to a cooperative intracellular life.</title>
        <authorList>
            <person name="Manzano-Marin A."/>
            <person name="Latorre A."/>
        </authorList>
    </citation>
    <scope>NUCLEOTIDE SEQUENCE</scope>
    <source>
        <strain evidence="5">SCt-VLC</strain>
    </source>
</reference>
<keyword evidence="4" id="KW-0804">Transcription</keyword>
<organism evidence="5">
    <name type="scientific">Serratia symbiotica SCt-VLC</name>
    <dbReference type="NCBI Taxonomy" id="1347341"/>
    <lineage>
        <taxon>Bacteria</taxon>
        <taxon>Pseudomonadati</taxon>
        <taxon>Pseudomonadota</taxon>
        <taxon>Gammaproteobacteria</taxon>
        <taxon>Enterobacterales</taxon>
        <taxon>Yersiniaceae</taxon>
        <taxon>Serratia</taxon>
        <taxon>Serratia symbiotica</taxon>
    </lineage>
</organism>
<evidence type="ECO:0000256" key="2">
    <source>
        <dbReference type="ARBA" id="ARBA00023015"/>
    </source>
</evidence>
<dbReference type="GO" id="GO:0060567">
    <property type="term" value="P:negative regulation of termination of DNA-templated transcription"/>
    <property type="evidence" value="ECO:0007669"/>
    <property type="project" value="InterPro"/>
</dbReference>
<evidence type="ECO:0000256" key="3">
    <source>
        <dbReference type="ARBA" id="ARBA00023125"/>
    </source>
</evidence>
<keyword evidence="3" id="KW-0238">DNA-binding</keyword>
<accession>A0A068RDF7</accession>
<reference evidence="5" key="1">
    <citation type="submission" date="2013-06" db="EMBL/GenBank/DDBJ databases">
        <authorList>
            <person name="Mazano-Marin A."/>
        </authorList>
    </citation>
    <scope>NUCLEOTIDE SEQUENCE</scope>
    <source>
        <strain evidence="5">SCt-VLC</strain>
    </source>
</reference>
<sequence length="127" mass="13793">MRRDMQEVLERWGRWAAHDENCASVDWPAMSVIPMRSAFSSSGPSCSDADGLLVDRCVAKLKTSRGREDMLVLGLRFVGGLPLRNIALALGGYTNQVRRSLNASEAFLEGGMVAGSASLDMDSEVSR</sequence>
<dbReference type="OrthoDB" id="6432617at2"/>
<keyword evidence="2" id="KW-0805">Transcription regulation</keyword>
<comment type="similarity">
    <text evidence="1">Belongs to the phage antitermination Q type 1 family.</text>
</comment>
<dbReference type="Pfam" id="PF06530">
    <property type="entry name" value="Phage_antitermQ"/>
    <property type="match status" value="1"/>
</dbReference>
<proteinExistence type="inferred from homology"/>
<protein>
    <submittedName>
        <fullName evidence="5">Phage antitermination protein Q family protein</fullName>
    </submittedName>
</protein>
<evidence type="ECO:0000313" key="5">
    <source>
        <dbReference type="EMBL" id="CDG47857.1"/>
    </source>
</evidence>
<name>A0A068RDF7_9GAMM</name>
<gene>
    <name evidence="5" type="ORF">SCTVLC_1138</name>
</gene>
<dbReference type="AlphaFoldDB" id="A0A068RDF7"/>
<evidence type="ECO:0000256" key="4">
    <source>
        <dbReference type="ARBA" id="ARBA00023163"/>
    </source>
</evidence>
<dbReference type="RefSeq" id="WP_061770291.1">
    <property type="nucleotide sequence ID" value="NZ_FR904233.1"/>
</dbReference>
<evidence type="ECO:0000256" key="1">
    <source>
        <dbReference type="ARBA" id="ARBA00010234"/>
    </source>
</evidence>
<dbReference type="GO" id="GO:0003677">
    <property type="term" value="F:DNA binding"/>
    <property type="evidence" value="ECO:0007669"/>
    <property type="project" value="UniProtKB-KW"/>
</dbReference>